<proteinExistence type="predicted"/>
<keyword evidence="2" id="KW-1185">Reference proteome</keyword>
<gene>
    <name evidence="1" type="ORF">BHU61_00250</name>
</gene>
<name>A0A327ZUN0_9STAP</name>
<reference evidence="1 2" key="1">
    <citation type="journal article" date="2018" name="Front. Microbiol.">
        <title>Description and Comparative Genomics of Macrococcus caseolyticus subsp. hominis subsp. nov., Macrococcus goetzii sp. nov., Macrococcus epidermidis sp. nov., and Macrococcus bohemicus sp. nov., Novel Macrococci From Human Clinical Material With Virulence Potential and Suspected Uptake of Foreign DNA by Natural Transformation.</title>
        <authorList>
            <person name="Maslanova I."/>
            <person name="Wertheimer Z."/>
            <person name="Sedlacek I."/>
            <person name="Svec P."/>
            <person name="Indrakova A."/>
            <person name="Kovarovic V."/>
            <person name="Schumann P."/>
            <person name="Sproer C."/>
            <person name="Kralova S."/>
            <person name="Sedo O."/>
            <person name="Kristofova L."/>
            <person name="Vrbovska V."/>
            <person name="Fuzik T."/>
            <person name="Petras P."/>
            <person name="Zdrahal Z."/>
            <person name="Ruzickova V."/>
            <person name="Doskar J."/>
            <person name="Pantucek R."/>
        </authorList>
    </citation>
    <scope>NUCLEOTIDE SEQUENCE [LARGE SCALE GENOMIC DNA]</scope>
    <source>
        <strain evidence="1 2">01/688</strain>
    </source>
</reference>
<comment type="caution">
    <text evidence="1">The sequence shown here is derived from an EMBL/GenBank/DDBJ whole genome shotgun (WGS) entry which is preliminary data.</text>
</comment>
<organism evidence="1 2">
    <name type="scientific">Macrococcus epidermidis</name>
    <dbReference type="NCBI Taxonomy" id="1902580"/>
    <lineage>
        <taxon>Bacteria</taxon>
        <taxon>Bacillati</taxon>
        <taxon>Bacillota</taxon>
        <taxon>Bacilli</taxon>
        <taxon>Bacillales</taxon>
        <taxon>Staphylococcaceae</taxon>
        <taxon>Macrococcus</taxon>
    </lineage>
</organism>
<evidence type="ECO:0000313" key="2">
    <source>
        <dbReference type="Proteomes" id="UP000249808"/>
    </source>
</evidence>
<accession>A0A327ZUN0</accession>
<dbReference type="AlphaFoldDB" id="A0A327ZUN0"/>
<dbReference type="Proteomes" id="UP000249808">
    <property type="component" value="Unassembled WGS sequence"/>
</dbReference>
<sequence length="190" mass="21881">MKKLITTFVLSSFVVSGISVQEVKAAEINWFSKSVSSKVKAGTFAPNGMKIGQKFSAYDGKKNYFINKEAGIISTEGSQAYAYFQMNKPLNSKKISVIRNQVWKNSSKNSIRKYYGKPLLTVKNLKADDGYAYAEFYKNYALVYFRNIEWKSYKLVEIHILNNPNKDVTKKWAKIYKEYRPYLNNTNAVK</sequence>
<protein>
    <submittedName>
        <fullName evidence="1">Uncharacterized protein</fullName>
    </submittedName>
</protein>
<dbReference type="RefSeq" id="WP_111714090.1">
    <property type="nucleotide sequence ID" value="NZ_JBHSSR010000001.1"/>
</dbReference>
<evidence type="ECO:0000313" key="1">
    <source>
        <dbReference type="EMBL" id="RAK45909.1"/>
    </source>
</evidence>
<dbReference type="EMBL" id="PZJH01000001">
    <property type="protein sequence ID" value="RAK45909.1"/>
    <property type="molecule type" value="Genomic_DNA"/>
</dbReference>